<evidence type="ECO:0008006" key="5">
    <source>
        <dbReference type="Google" id="ProtNLM"/>
    </source>
</evidence>
<sequence length="147" mass="16394">MCCWVHRDGRIHCHPLLGRRLLELTSILRQGVGASPDGIVDDEVLVEVKCPASAIKTPIAEMVKKGPGNFFLCKWKDRVPIETSELSAAKRRKLEASTSAPENTQDRDKEDELVLDLRNQSSHSKEHSGMSFECNAGHTPKGRSLYK</sequence>
<protein>
    <recommendedName>
        <fullName evidence="5">YqaJ viral recombinase domain-containing protein</fullName>
    </recommendedName>
</protein>
<proteinExistence type="predicted"/>
<dbReference type="AlphaFoldDB" id="R7V792"/>
<reference evidence="3" key="3">
    <citation type="submission" date="2015-06" db="UniProtKB">
        <authorList>
            <consortium name="EnsemblMetazoa"/>
        </authorList>
    </citation>
    <scope>IDENTIFICATION</scope>
</reference>
<feature type="region of interest" description="Disordered" evidence="1">
    <location>
        <begin position="90"/>
        <end position="147"/>
    </location>
</feature>
<evidence type="ECO:0000313" key="3">
    <source>
        <dbReference type="EnsemblMetazoa" id="CapteP217290"/>
    </source>
</evidence>
<reference evidence="2 4" key="2">
    <citation type="journal article" date="2013" name="Nature">
        <title>Insights into bilaterian evolution from three spiralian genomes.</title>
        <authorList>
            <person name="Simakov O."/>
            <person name="Marletaz F."/>
            <person name="Cho S.J."/>
            <person name="Edsinger-Gonzales E."/>
            <person name="Havlak P."/>
            <person name="Hellsten U."/>
            <person name="Kuo D.H."/>
            <person name="Larsson T."/>
            <person name="Lv J."/>
            <person name="Arendt D."/>
            <person name="Savage R."/>
            <person name="Osoegawa K."/>
            <person name="de Jong P."/>
            <person name="Grimwood J."/>
            <person name="Chapman J.A."/>
            <person name="Shapiro H."/>
            <person name="Aerts A."/>
            <person name="Otillar R.P."/>
            <person name="Terry A.Y."/>
            <person name="Boore J.L."/>
            <person name="Grigoriev I.V."/>
            <person name="Lindberg D.R."/>
            <person name="Seaver E.C."/>
            <person name="Weisblat D.A."/>
            <person name="Putnam N.H."/>
            <person name="Rokhsar D.S."/>
        </authorList>
    </citation>
    <scope>NUCLEOTIDE SEQUENCE</scope>
    <source>
        <strain evidence="2 4">I ESC-2004</strain>
    </source>
</reference>
<dbReference type="SUPFAM" id="SSF52980">
    <property type="entry name" value="Restriction endonuclease-like"/>
    <property type="match status" value="1"/>
</dbReference>
<dbReference type="EnsemblMetazoa" id="CapteT217290">
    <property type="protein sequence ID" value="CapteP217290"/>
    <property type="gene ID" value="CapteG217290"/>
</dbReference>
<evidence type="ECO:0000256" key="1">
    <source>
        <dbReference type="SAM" id="MobiDB-lite"/>
    </source>
</evidence>
<dbReference type="EMBL" id="KB294604">
    <property type="protein sequence ID" value="ELU14327.1"/>
    <property type="molecule type" value="Genomic_DNA"/>
</dbReference>
<reference evidence="4" key="1">
    <citation type="submission" date="2012-12" db="EMBL/GenBank/DDBJ databases">
        <authorList>
            <person name="Hellsten U."/>
            <person name="Grimwood J."/>
            <person name="Chapman J.A."/>
            <person name="Shapiro H."/>
            <person name="Aerts A."/>
            <person name="Otillar R.P."/>
            <person name="Terry A.Y."/>
            <person name="Boore J.L."/>
            <person name="Simakov O."/>
            <person name="Marletaz F."/>
            <person name="Cho S.-J."/>
            <person name="Edsinger-Gonzales E."/>
            <person name="Havlak P."/>
            <person name="Kuo D.-H."/>
            <person name="Larsson T."/>
            <person name="Lv J."/>
            <person name="Arendt D."/>
            <person name="Savage R."/>
            <person name="Osoegawa K."/>
            <person name="de Jong P."/>
            <person name="Lindberg D.R."/>
            <person name="Seaver E.C."/>
            <person name="Weisblat D.A."/>
            <person name="Putnam N.H."/>
            <person name="Grigoriev I.V."/>
            <person name="Rokhsar D.S."/>
        </authorList>
    </citation>
    <scope>NUCLEOTIDE SEQUENCE</scope>
    <source>
        <strain evidence="4">I ESC-2004</strain>
    </source>
</reference>
<evidence type="ECO:0000313" key="2">
    <source>
        <dbReference type="EMBL" id="ELU14327.1"/>
    </source>
</evidence>
<gene>
    <name evidence="2" type="ORF">CAPTEDRAFT_217290</name>
</gene>
<organism evidence="2">
    <name type="scientific">Capitella teleta</name>
    <name type="common">Polychaete worm</name>
    <dbReference type="NCBI Taxonomy" id="283909"/>
    <lineage>
        <taxon>Eukaryota</taxon>
        <taxon>Metazoa</taxon>
        <taxon>Spiralia</taxon>
        <taxon>Lophotrochozoa</taxon>
        <taxon>Annelida</taxon>
        <taxon>Polychaeta</taxon>
        <taxon>Sedentaria</taxon>
        <taxon>Scolecida</taxon>
        <taxon>Capitellidae</taxon>
        <taxon>Capitella</taxon>
    </lineage>
</organism>
<dbReference type="EMBL" id="AMQN01038765">
    <property type="status" value="NOT_ANNOTATED_CDS"/>
    <property type="molecule type" value="Genomic_DNA"/>
</dbReference>
<name>R7V792_CAPTE</name>
<accession>R7V792</accession>
<dbReference type="InterPro" id="IPR011335">
    <property type="entry name" value="Restrct_endonuc-II-like"/>
</dbReference>
<dbReference type="Proteomes" id="UP000014760">
    <property type="component" value="Unassembled WGS sequence"/>
</dbReference>
<dbReference type="HOGENOM" id="CLU_1769825_0_0_1"/>
<dbReference type="InterPro" id="IPR011604">
    <property type="entry name" value="PDDEXK-like_dom_sf"/>
</dbReference>
<dbReference type="Gene3D" id="3.90.320.10">
    <property type="match status" value="1"/>
</dbReference>
<dbReference type="OrthoDB" id="7450430at2759"/>
<dbReference type="GO" id="GO:0006281">
    <property type="term" value="P:DNA repair"/>
    <property type="evidence" value="ECO:0007669"/>
    <property type="project" value="UniProtKB-ARBA"/>
</dbReference>
<keyword evidence="4" id="KW-1185">Reference proteome</keyword>
<evidence type="ECO:0000313" key="4">
    <source>
        <dbReference type="Proteomes" id="UP000014760"/>
    </source>
</evidence>